<organism evidence="1">
    <name type="scientific">freshwater metagenome</name>
    <dbReference type="NCBI Taxonomy" id="449393"/>
    <lineage>
        <taxon>unclassified sequences</taxon>
        <taxon>metagenomes</taxon>
        <taxon>ecological metagenomes</taxon>
    </lineage>
</organism>
<gene>
    <name evidence="1" type="ORF">UFOPK2350_00825</name>
</gene>
<protein>
    <submittedName>
        <fullName evidence="1">Unannotated protein</fullName>
    </submittedName>
</protein>
<dbReference type="EMBL" id="CAEZXE010000060">
    <property type="protein sequence ID" value="CAB4678357.1"/>
    <property type="molecule type" value="Genomic_DNA"/>
</dbReference>
<evidence type="ECO:0000313" key="1">
    <source>
        <dbReference type="EMBL" id="CAB4678357.1"/>
    </source>
</evidence>
<name>A0A6J6MWL8_9ZZZZ</name>
<reference evidence="1" key="1">
    <citation type="submission" date="2020-05" db="EMBL/GenBank/DDBJ databases">
        <authorList>
            <person name="Chiriac C."/>
            <person name="Salcher M."/>
            <person name="Ghai R."/>
            <person name="Kavagutti S V."/>
        </authorList>
    </citation>
    <scope>NUCLEOTIDE SEQUENCE</scope>
</reference>
<proteinExistence type="predicted"/>
<sequence>MVVADLDEATMNGGLFAATFNKGDLDSADG</sequence>
<accession>A0A6J6MWL8</accession>
<dbReference type="AlphaFoldDB" id="A0A6J6MWL8"/>